<evidence type="ECO:0000313" key="2">
    <source>
        <dbReference type="Proteomes" id="UP000812270"/>
    </source>
</evidence>
<sequence>MIAAVENYKTLKASLAHLIDISGYRNDYVAKKIGMRPPHFSVKKTKGNWTEEEVEKIVAVLTHVNEEVNDFILSEIMDKRLNDKDKEPVMTYDEYKTELKKIFGKE</sequence>
<dbReference type="EMBL" id="JAHSPG010000001">
    <property type="protein sequence ID" value="MBV4355771.1"/>
    <property type="molecule type" value="Genomic_DNA"/>
</dbReference>
<reference evidence="1" key="1">
    <citation type="submission" date="2021-06" db="EMBL/GenBank/DDBJ databases">
        <authorList>
            <person name="Huq M.A."/>
        </authorList>
    </citation>
    <scope>NUCLEOTIDE SEQUENCE</scope>
    <source>
        <strain evidence="1">MAH-26</strain>
    </source>
</reference>
<accession>A0A9E2W6X2</accession>
<name>A0A9E2W6X2_9BACT</name>
<dbReference type="Proteomes" id="UP000812270">
    <property type="component" value="Unassembled WGS sequence"/>
</dbReference>
<dbReference type="AlphaFoldDB" id="A0A9E2W6X2"/>
<protein>
    <submittedName>
        <fullName evidence="1">Uncharacterized protein</fullName>
    </submittedName>
</protein>
<organism evidence="1 2">
    <name type="scientific">Pinibacter aurantiacus</name>
    <dbReference type="NCBI Taxonomy" id="2851599"/>
    <lineage>
        <taxon>Bacteria</taxon>
        <taxon>Pseudomonadati</taxon>
        <taxon>Bacteroidota</taxon>
        <taxon>Chitinophagia</taxon>
        <taxon>Chitinophagales</taxon>
        <taxon>Chitinophagaceae</taxon>
        <taxon>Pinibacter</taxon>
    </lineage>
</organism>
<keyword evidence="2" id="KW-1185">Reference proteome</keyword>
<evidence type="ECO:0000313" key="1">
    <source>
        <dbReference type="EMBL" id="MBV4355771.1"/>
    </source>
</evidence>
<gene>
    <name evidence="1" type="ORF">KTO63_01335</name>
</gene>
<comment type="caution">
    <text evidence="1">The sequence shown here is derived from an EMBL/GenBank/DDBJ whole genome shotgun (WGS) entry which is preliminary data.</text>
</comment>
<proteinExistence type="predicted"/>
<dbReference type="RefSeq" id="WP_217789316.1">
    <property type="nucleotide sequence ID" value="NZ_JAHSPG010000001.1"/>
</dbReference>